<evidence type="ECO:0000313" key="2">
    <source>
        <dbReference type="Proteomes" id="UP000653343"/>
    </source>
</evidence>
<dbReference type="InterPro" id="IPR029033">
    <property type="entry name" value="His_PPase_superfam"/>
</dbReference>
<proteinExistence type="predicted"/>
<dbReference type="SUPFAM" id="SSF53254">
    <property type="entry name" value="Phosphoglycerate mutase-like"/>
    <property type="match status" value="1"/>
</dbReference>
<dbReference type="InterPro" id="IPR013078">
    <property type="entry name" value="His_Pase_superF_clade-1"/>
</dbReference>
<dbReference type="EMBL" id="BMYU01000005">
    <property type="protein sequence ID" value="GGX44821.1"/>
    <property type="molecule type" value="Genomic_DNA"/>
</dbReference>
<name>A0ABQ2XZQ7_9BURK</name>
<dbReference type="Pfam" id="PF00300">
    <property type="entry name" value="His_Phos_1"/>
    <property type="match status" value="1"/>
</dbReference>
<protein>
    <submittedName>
        <fullName evidence="1">Phosphoglycerate mutase</fullName>
    </submittedName>
</protein>
<comment type="caution">
    <text evidence="1">The sequence shown here is derived from an EMBL/GenBank/DDBJ whole genome shotgun (WGS) entry which is preliminary data.</text>
</comment>
<organism evidence="1 2">
    <name type="scientific">Undibacterium squillarum</name>
    <dbReference type="NCBI Taxonomy" id="1131567"/>
    <lineage>
        <taxon>Bacteria</taxon>
        <taxon>Pseudomonadati</taxon>
        <taxon>Pseudomonadota</taxon>
        <taxon>Betaproteobacteria</taxon>
        <taxon>Burkholderiales</taxon>
        <taxon>Oxalobacteraceae</taxon>
        <taxon>Undibacterium</taxon>
    </lineage>
</organism>
<reference evidence="2" key="1">
    <citation type="journal article" date="2019" name="Int. J. Syst. Evol. Microbiol.">
        <title>The Global Catalogue of Microorganisms (GCM) 10K type strain sequencing project: providing services to taxonomists for standard genome sequencing and annotation.</title>
        <authorList>
            <consortium name="The Broad Institute Genomics Platform"/>
            <consortium name="The Broad Institute Genome Sequencing Center for Infectious Disease"/>
            <person name="Wu L."/>
            <person name="Ma J."/>
        </authorList>
    </citation>
    <scope>NUCLEOTIDE SEQUENCE [LARGE SCALE GENOMIC DNA]</scope>
    <source>
        <strain evidence="2">KCTC 23917</strain>
    </source>
</reference>
<gene>
    <name evidence="1" type="ORF">GCM10010946_24260</name>
</gene>
<dbReference type="Gene3D" id="3.40.50.1240">
    <property type="entry name" value="Phosphoglycerate mutase-like"/>
    <property type="match status" value="1"/>
</dbReference>
<sequence>MQDVAARQLRLITIRHGQPDVPSGHCYGNTDLALKEGVNDLLLAQHDALFGQARAECWPVYSSPLQRCASLAAAVSPDFRADSRLREWDFGAWEMFSWDSVPRSELDAWAADPVNYKPGGCENLLMIVQRLHSFLHELPVSDKAYLLITHAGVIRLLSVWQASHVQTAMAAQASVAPSYGARSDFNISLFPA</sequence>
<dbReference type="SMART" id="SM00855">
    <property type="entry name" value="PGAM"/>
    <property type="match status" value="1"/>
</dbReference>
<accession>A0ABQ2XZQ7</accession>
<dbReference type="Proteomes" id="UP000653343">
    <property type="component" value="Unassembled WGS sequence"/>
</dbReference>
<evidence type="ECO:0000313" key="1">
    <source>
        <dbReference type="EMBL" id="GGX44821.1"/>
    </source>
</evidence>
<keyword evidence="2" id="KW-1185">Reference proteome</keyword>
<dbReference type="RefSeq" id="WP_189357452.1">
    <property type="nucleotide sequence ID" value="NZ_BMYU01000005.1"/>
</dbReference>